<keyword evidence="6 8" id="KW-0503">Monooxygenase</keyword>
<dbReference type="PANTHER" id="PTHR24291:SF50">
    <property type="entry name" value="BIFUNCTIONAL ALBAFLAVENONE MONOOXYGENASE_TERPENE SYNTHASE"/>
    <property type="match status" value="1"/>
</dbReference>
<proteinExistence type="inferred from homology"/>
<dbReference type="InterPro" id="IPR050196">
    <property type="entry name" value="Cytochrome_P450_Monoox"/>
</dbReference>
<evidence type="ECO:0000256" key="3">
    <source>
        <dbReference type="ARBA" id="ARBA00022723"/>
    </source>
</evidence>
<gene>
    <name evidence="9" type="ORF">D8S82_10155</name>
</gene>
<dbReference type="PROSITE" id="PS00086">
    <property type="entry name" value="CYTOCHROME_P450"/>
    <property type="match status" value="1"/>
</dbReference>
<dbReference type="GO" id="GO:0004497">
    <property type="term" value="F:monooxygenase activity"/>
    <property type="evidence" value="ECO:0007669"/>
    <property type="project" value="UniProtKB-KW"/>
</dbReference>
<comment type="cofactor">
    <cofactor evidence="7">
        <name>heme</name>
        <dbReference type="ChEBI" id="CHEBI:30413"/>
    </cofactor>
</comment>
<dbReference type="InterPro" id="IPR002401">
    <property type="entry name" value="Cyt_P450_E_grp-I"/>
</dbReference>
<evidence type="ECO:0000256" key="7">
    <source>
        <dbReference type="PIRSR" id="PIRSR602401-1"/>
    </source>
</evidence>
<comment type="caution">
    <text evidence="9">The sequence shown here is derived from an EMBL/GenBank/DDBJ whole genome shotgun (WGS) entry which is preliminary data.</text>
</comment>
<dbReference type="GO" id="GO:0016705">
    <property type="term" value="F:oxidoreductase activity, acting on paired donors, with incorporation or reduction of molecular oxygen"/>
    <property type="evidence" value="ECO:0007669"/>
    <property type="project" value="InterPro"/>
</dbReference>
<dbReference type="InterPro" id="IPR001128">
    <property type="entry name" value="Cyt_P450"/>
</dbReference>
<evidence type="ECO:0000313" key="9">
    <source>
        <dbReference type="EMBL" id="TQR86817.1"/>
    </source>
</evidence>
<evidence type="ECO:0000256" key="5">
    <source>
        <dbReference type="ARBA" id="ARBA00023004"/>
    </source>
</evidence>
<dbReference type="InterPro" id="IPR036396">
    <property type="entry name" value="Cyt_P450_sf"/>
</dbReference>
<dbReference type="Proteomes" id="UP000315759">
    <property type="component" value="Unassembled WGS sequence"/>
</dbReference>
<dbReference type="EMBL" id="VIFX01000010">
    <property type="protein sequence ID" value="TQR86817.1"/>
    <property type="molecule type" value="Genomic_DNA"/>
</dbReference>
<organism evidence="9 10">
    <name type="scientific">Mycolicibacterium hodleri</name>
    <dbReference type="NCBI Taxonomy" id="49897"/>
    <lineage>
        <taxon>Bacteria</taxon>
        <taxon>Bacillati</taxon>
        <taxon>Actinomycetota</taxon>
        <taxon>Actinomycetes</taxon>
        <taxon>Mycobacteriales</taxon>
        <taxon>Mycobacteriaceae</taxon>
        <taxon>Mycolicibacterium</taxon>
    </lineage>
</organism>
<dbReference type="AlphaFoldDB" id="A0A544W3K6"/>
<dbReference type="SUPFAM" id="SSF48264">
    <property type="entry name" value="Cytochrome P450"/>
    <property type="match status" value="1"/>
</dbReference>
<evidence type="ECO:0000256" key="6">
    <source>
        <dbReference type="ARBA" id="ARBA00023033"/>
    </source>
</evidence>
<feature type="binding site" description="axial binding residue" evidence="7">
    <location>
        <position position="403"/>
    </location>
    <ligand>
        <name>heme</name>
        <dbReference type="ChEBI" id="CHEBI:30413"/>
    </ligand>
    <ligandPart>
        <name>Fe</name>
        <dbReference type="ChEBI" id="CHEBI:18248"/>
    </ligandPart>
</feature>
<evidence type="ECO:0000256" key="1">
    <source>
        <dbReference type="ARBA" id="ARBA00010617"/>
    </source>
</evidence>
<keyword evidence="10" id="KW-1185">Reference proteome</keyword>
<evidence type="ECO:0000313" key="10">
    <source>
        <dbReference type="Proteomes" id="UP000315759"/>
    </source>
</evidence>
<keyword evidence="3 7" id="KW-0479">Metal-binding</keyword>
<dbReference type="PRINTS" id="PR00385">
    <property type="entry name" value="P450"/>
</dbReference>
<dbReference type="GO" id="GO:0020037">
    <property type="term" value="F:heme binding"/>
    <property type="evidence" value="ECO:0007669"/>
    <property type="project" value="InterPro"/>
</dbReference>
<keyword evidence="4 8" id="KW-0560">Oxidoreductase</keyword>
<dbReference type="GO" id="GO:0005506">
    <property type="term" value="F:iron ion binding"/>
    <property type="evidence" value="ECO:0007669"/>
    <property type="project" value="InterPro"/>
</dbReference>
<evidence type="ECO:0000256" key="4">
    <source>
        <dbReference type="ARBA" id="ARBA00023002"/>
    </source>
</evidence>
<accession>A0A544W3K6</accession>
<reference evidence="9 10" key="1">
    <citation type="submission" date="2018-10" db="EMBL/GenBank/DDBJ databases">
        <title>Draft genome of Mycobacterium hodleri strain B.</title>
        <authorList>
            <person name="Amande T.J."/>
            <person name="Mcgenity T.J."/>
        </authorList>
    </citation>
    <scope>NUCLEOTIDE SEQUENCE [LARGE SCALE GENOMIC DNA]</scope>
    <source>
        <strain evidence="9 10">B</strain>
    </source>
</reference>
<dbReference type="Gene3D" id="1.10.630.10">
    <property type="entry name" value="Cytochrome P450"/>
    <property type="match status" value="1"/>
</dbReference>
<dbReference type="PRINTS" id="PR00463">
    <property type="entry name" value="EP450I"/>
</dbReference>
<dbReference type="RefSeq" id="WP_142551964.1">
    <property type="nucleotide sequence ID" value="NZ_VIFX01000010.1"/>
</dbReference>
<evidence type="ECO:0000256" key="2">
    <source>
        <dbReference type="ARBA" id="ARBA00022617"/>
    </source>
</evidence>
<dbReference type="InterPro" id="IPR017972">
    <property type="entry name" value="Cyt_P450_CS"/>
</dbReference>
<comment type="similarity">
    <text evidence="1 8">Belongs to the cytochrome P450 family.</text>
</comment>
<keyword evidence="5 7" id="KW-0408">Iron</keyword>
<keyword evidence="2 7" id="KW-0349">Heme</keyword>
<protein>
    <submittedName>
        <fullName evidence="9">Cytochrome P450</fullName>
    </submittedName>
</protein>
<dbReference type="Pfam" id="PF00067">
    <property type="entry name" value="p450"/>
    <property type="match status" value="1"/>
</dbReference>
<dbReference type="PANTHER" id="PTHR24291">
    <property type="entry name" value="CYTOCHROME P450 FAMILY 4"/>
    <property type="match status" value="1"/>
</dbReference>
<name>A0A544W3K6_9MYCO</name>
<sequence length="455" mass="50360">MLDQTPSELSSLPLAPRNPLPYRQRVEAVRTFHTGPERLRDAGGPVTRFKLGPRWLMPPMVLVTSPRGIRDVLSIKDDSADKTTPVFDEMRAILGANLANLPHAPWVARRRTLQPVFTKKAVAEFGGHMAEAAEAVAETWCDGDVVDLDAQARTLTLHALGRSVLGIDLQEHGDDVDEPLRVALKYAITRATRPVRVPRWVPTPARRRARAASARVHEVARAILRGCREDPTLEAPLARALLAARDPSTGLALSDEEICDELIVFIFAGHDTTATTLSYATWALGRHADLQEKVAREVAALPERALTPDDLPSLQYTTQVVRESLRLCPPAPTGTRMAYQDLSVGGYRVPAGTMVVVGRMAVQRDPSLWDDPLRFDPDRFAPDRAKDIDRWQYVPFGGGPRSCIGDHFAMLEVTLALATLIRRAEIHSLDAEFPLALHFTMIAKGPIRARIQQRR</sequence>
<evidence type="ECO:0000256" key="8">
    <source>
        <dbReference type="RuleBase" id="RU000461"/>
    </source>
</evidence>